<dbReference type="InterPro" id="IPR001584">
    <property type="entry name" value="Integrase_cat-core"/>
</dbReference>
<dbReference type="SUPFAM" id="SSF53098">
    <property type="entry name" value="Ribonuclease H-like"/>
    <property type="match status" value="1"/>
</dbReference>
<comment type="caution">
    <text evidence="2">The sequence shown here is derived from an EMBL/GenBank/DDBJ whole genome shotgun (WGS) entry which is preliminary data.</text>
</comment>
<evidence type="ECO:0000313" key="2">
    <source>
        <dbReference type="EMBL" id="HAF4686977.1"/>
    </source>
</evidence>
<dbReference type="GO" id="GO:0015074">
    <property type="term" value="P:DNA integration"/>
    <property type="evidence" value="ECO:0007669"/>
    <property type="project" value="InterPro"/>
</dbReference>
<dbReference type="Pfam" id="PF13683">
    <property type="entry name" value="rve_3"/>
    <property type="match status" value="1"/>
</dbReference>
<name>A0A747XBK1_SALER</name>
<evidence type="ECO:0000259" key="1">
    <source>
        <dbReference type="Pfam" id="PF13683"/>
    </source>
</evidence>
<gene>
    <name evidence="2" type="ORF">G8N23_004708</name>
</gene>
<feature type="domain" description="Integrase catalytic" evidence="1">
    <location>
        <begin position="10"/>
        <end position="65"/>
    </location>
</feature>
<protein>
    <submittedName>
        <fullName evidence="2">Transposase</fullName>
    </submittedName>
</protein>
<organism evidence="2">
    <name type="scientific">Salmonella enterica</name>
    <name type="common">Salmonella choleraesuis</name>
    <dbReference type="NCBI Taxonomy" id="28901"/>
    <lineage>
        <taxon>Bacteria</taxon>
        <taxon>Pseudomonadati</taxon>
        <taxon>Pseudomonadota</taxon>
        <taxon>Gammaproteobacteria</taxon>
        <taxon>Enterobacterales</taxon>
        <taxon>Enterobacteriaceae</taxon>
        <taxon>Salmonella</taxon>
    </lineage>
</organism>
<reference evidence="2" key="1">
    <citation type="journal article" date="2018" name="Genome Biol.">
        <title>SKESA: strategic k-mer extension for scrupulous assemblies.</title>
        <authorList>
            <person name="Souvorov A."/>
            <person name="Agarwala R."/>
            <person name="Lipman D.J."/>
        </authorList>
    </citation>
    <scope>NUCLEOTIDE SEQUENCE</scope>
    <source>
        <strain evidence="2">MA.CIT_D2.17</strain>
    </source>
</reference>
<sequence>MPRRTEFILSPPGQQYNPYSESLFRTLKYCPWWRESGFHIIDDARSWVSRFANWYNVEHKHSGSNTLRRMNVIGALM</sequence>
<dbReference type="InterPro" id="IPR012337">
    <property type="entry name" value="RNaseH-like_sf"/>
</dbReference>
<proteinExistence type="predicted"/>
<accession>A0A747XBK1</accession>
<dbReference type="EMBL" id="DAAVGJ010000014">
    <property type="protein sequence ID" value="HAF4686977.1"/>
    <property type="molecule type" value="Genomic_DNA"/>
</dbReference>
<dbReference type="AlphaFoldDB" id="A0A747XBK1"/>
<reference evidence="2" key="2">
    <citation type="submission" date="2020-02" db="EMBL/GenBank/DDBJ databases">
        <authorList>
            <consortium name="NCBI Pathogen Detection Project"/>
        </authorList>
    </citation>
    <scope>NUCLEOTIDE SEQUENCE</scope>
    <source>
        <strain evidence="2">MA.CIT_D2.17</strain>
    </source>
</reference>